<evidence type="ECO:0000313" key="6">
    <source>
        <dbReference type="Proteomes" id="UP001501407"/>
    </source>
</evidence>
<evidence type="ECO:0000313" key="5">
    <source>
        <dbReference type="EMBL" id="GAA5090794.1"/>
    </source>
</evidence>
<dbReference type="InterPro" id="IPR018649">
    <property type="entry name" value="SHOCT"/>
</dbReference>
<evidence type="ECO:0000256" key="1">
    <source>
        <dbReference type="SAM" id="Coils"/>
    </source>
</evidence>
<evidence type="ECO:0000256" key="2">
    <source>
        <dbReference type="SAM" id="MobiDB-lite"/>
    </source>
</evidence>
<keyword evidence="6" id="KW-1185">Reference proteome</keyword>
<protein>
    <recommendedName>
        <fullName evidence="7">DUF2510 domain-containing protein</fullName>
    </recommendedName>
</protein>
<feature type="coiled-coil region" evidence="1">
    <location>
        <begin position="56"/>
        <end position="83"/>
    </location>
</feature>
<proteinExistence type="predicted"/>
<dbReference type="InterPro" id="IPR018929">
    <property type="entry name" value="DUF2510"/>
</dbReference>
<feature type="region of interest" description="Disordered" evidence="2">
    <location>
        <begin position="241"/>
        <end position="265"/>
    </location>
</feature>
<dbReference type="Proteomes" id="UP001501407">
    <property type="component" value="Unassembled WGS sequence"/>
</dbReference>
<dbReference type="RefSeq" id="WP_206687558.1">
    <property type="nucleotide sequence ID" value="NZ_BAABKZ010000001.1"/>
</dbReference>
<evidence type="ECO:0000259" key="4">
    <source>
        <dbReference type="Pfam" id="PF10708"/>
    </source>
</evidence>
<evidence type="ECO:0000259" key="3">
    <source>
        <dbReference type="Pfam" id="PF09851"/>
    </source>
</evidence>
<accession>A0ABP9M7P9</accession>
<organism evidence="5 6">
    <name type="scientific">Microbacterium yannicii</name>
    <dbReference type="NCBI Taxonomy" id="671622"/>
    <lineage>
        <taxon>Bacteria</taxon>
        <taxon>Bacillati</taxon>
        <taxon>Actinomycetota</taxon>
        <taxon>Actinomycetes</taxon>
        <taxon>Micrococcales</taxon>
        <taxon>Microbacteriaceae</taxon>
        <taxon>Microbacterium</taxon>
    </lineage>
</organism>
<dbReference type="EMBL" id="BAABKZ010000001">
    <property type="protein sequence ID" value="GAA5090794.1"/>
    <property type="molecule type" value="Genomic_DNA"/>
</dbReference>
<reference evidence="6" key="1">
    <citation type="journal article" date="2019" name="Int. J. Syst. Evol. Microbiol.">
        <title>The Global Catalogue of Microorganisms (GCM) 10K type strain sequencing project: providing services to taxonomists for standard genome sequencing and annotation.</title>
        <authorList>
            <consortium name="The Broad Institute Genomics Platform"/>
            <consortium name="The Broad Institute Genome Sequencing Center for Infectious Disease"/>
            <person name="Wu L."/>
            <person name="Ma J."/>
        </authorList>
    </citation>
    <scope>NUCLEOTIDE SEQUENCE [LARGE SCALE GENOMIC DNA]</scope>
    <source>
        <strain evidence="6">JCM 18959</strain>
    </source>
</reference>
<gene>
    <name evidence="5" type="ORF">GCM10025760_16950</name>
</gene>
<dbReference type="Pfam" id="PF09851">
    <property type="entry name" value="SHOCT"/>
    <property type="match status" value="1"/>
</dbReference>
<feature type="domain" description="DUF2510" evidence="4">
    <location>
        <begin position="7"/>
        <end position="32"/>
    </location>
</feature>
<dbReference type="Pfam" id="PF10708">
    <property type="entry name" value="DUF2510"/>
    <property type="match status" value="1"/>
</dbReference>
<comment type="caution">
    <text evidence="5">The sequence shown here is derived from an EMBL/GenBank/DDBJ whole genome shotgun (WGS) entry which is preliminary data.</text>
</comment>
<evidence type="ECO:0008006" key="7">
    <source>
        <dbReference type="Google" id="ProtNLM"/>
    </source>
</evidence>
<name>A0ABP9M7P9_9MICO</name>
<sequence length="297" mass="30844">MSEQAPAGWYSDGQGNERYWDGSGWTEEVRVLGTSEPVTVGAGEKKGAFSKLGSAVRKAAADRQSAKDEIAREQAEYAAAAGRLITSGVFGTSTIEIYEHGYVRVAAGTEDFVQPAEIKKTTPFEKLGSIKFTESDEEKAAAAPSAPSVLAGTVGTAVTSIMSGGKSLMKGTVPGLAVAGVTHLAGTGARRSILMVVTDKAIHTLSNQYKNSIGIKTSNKGHSDVGRALQSAGNAVLGMSEPATTSSTQAVDRVGASQGPTVPSLSDRLRELSSLHREGILSDEEFAESKARVLAGL</sequence>
<feature type="domain" description="SHOCT" evidence="3">
    <location>
        <begin position="267"/>
        <end position="294"/>
    </location>
</feature>
<keyword evidence="1" id="KW-0175">Coiled coil</keyword>